<dbReference type="EMBL" id="CP099427">
    <property type="protein sequence ID" value="USW57938.1"/>
    <property type="molecule type" value="Genomic_DNA"/>
</dbReference>
<evidence type="ECO:0000313" key="3">
    <source>
        <dbReference type="EMBL" id="USW57938.1"/>
    </source>
</evidence>
<keyword evidence="2" id="KW-1133">Transmembrane helix</keyword>
<feature type="region of interest" description="Disordered" evidence="1">
    <location>
        <begin position="1"/>
        <end position="58"/>
    </location>
</feature>
<keyword evidence="4" id="KW-1185">Reference proteome</keyword>
<evidence type="ECO:0000313" key="4">
    <source>
        <dbReference type="Proteomes" id="UP001056384"/>
    </source>
</evidence>
<dbReference type="Proteomes" id="UP001056384">
    <property type="component" value="Chromosome 10"/>
</dbReference>
<evidence type="ECO:0000256" key="1">
    <source>
        <dbReference type="SAM" id="MobiDB-lite"/>
    </source>
</evidence>
<reference evidence="3" key="1">
    <citation type="submission" date="2022-06" db="EMBL/GenBank/DDBJ databases">
        <title>Complete genome sequences of two strains of the flax pathogen Septoria linicola.</title>
        <authorList>
            <person name="Lapalu N."/>
            <person name="Simon A."/>
            <person name="Demenou B."/>
            <person name="Paumier D."/>
            <person name="Guillot M.-P."/>
            <person name="Gout L."/>
            <person name="Valade R."/>
        </authorList>
    </citation>
    <scope>NUCLEOTIDE SEQUENCE</scope>
    <source>
        <strain evidence="3">SE15195</strain>
    </source>
</reference>
<accession>A0A9Q9B2V6</accession>
<feature type="transmembrane region" description="Helical" evidence="2">
    <location>
        <begin position="114"/>
        <end position="131"/>
    </location>
</feature>
<keyword evidence="2" id="KW-0812">Transmembrane</keyword>
<gene>
    <name evidence="3" type="ORF">Slin15195_G112570</name>
</gene>
<name>A0A9Q9B2V6_9PEZI</name>
<feature type="transmembrane region" description="Helical" evidence="2">
    <location>
        <begin position="69"/>
        <end position="94"/>
    </location>
</feature>
<evidence type="ECO:0000256" key="2">
    <source>
        <dbReference type="SAM" id="Phobius"/>
    </source>
</evidence>
<feature type="compositionally biased region" description="Low complexity" evidence="1">
    <location>
        <begin position="1"/>
        <end position="14"/>
    </location>
</feature>
<proteinExistence type="predicted"/>
<organism evidence="3 4">
    <name type="scientific">Septoria linicola</name>
    <dbReference type="NCBI Taxonomy" id="215465"/>
    <lineage>
        <taxon>Eukaryota</taxon>
        <taxon>Fungi</taxon>
        <taxon>Dikarya</taxon>
        <taxon>Ascomycota</taxon>
        <taxon>Pezizomycotina</taxon>
        <taxon>Dothideomycetes</taxon>
        <taxon>Dothideomycetidae</taxon>
        <taxon>Mycosphaerellales</taxon>
        <taxon>Mycosphaerellaceae</taxon>
        <taxon>Septoria</taxon>
    </lineage>
</organism>
<dbReference type="AlphaFoldDB" id="A0A9Q9B2V6"/>
<keyword evidence="2" id="KW-0472">Membrane</keyword>
<feature type="compositionally biased region" description="Basic and acidic residues" evidence="1">
    <location>
        <begin position="21"/>
        <end position="53"/>
    </location>
</feature>
<sequence>MASTSTSTTKSLLTERIMQAPDHDEEPHYSERTGGPMHERTNLCDKDEQDRGAVHRARRPQSRLHSLRLLPVLFDVLLGTAALLFLVFACLVYTNRGQPMVEPMPQFLLKASTYGPTVFPIVFAAIIGRFLRAVAALKMEHGSSVLTMEYLLSSRTVVSAVMTPFELRTWHFLIPLLLMLWAFSPLGSQASLRIIWTEASYTHTTTQVHYVDFMSRYGLRSSAGSGQPVITSAVYSLFASALLSNRATQQSAQDQYGHVKIPIYQDVKSGPVNTNGTLWHDVPLEDDQVVWSSLQGIPVSGIPQSGHSTFVINTAYIGTDCDVTGKKPAGIGHEQLANCKSEALNASMKGFSNCWSGANLAIEGYNISGLPNYGAHAWVNVSSYNYWSNDNKTMTNALCWLTINYVEVNITCEGSRCRSRHIRPSQDLLNSTLTMQAQGLDIGYMTPLNDWKESGYDTLTFFSHLVDASIDADLACTSMRCAVSQLEGYILDPYRFYWGEGTGRPNLWTISDELFSTRFTQLINTFYIEGIANQAIVGNSDELVTPLQSQPTTEMPQSPRFYSTQNTTADVTTSQEVVRCSIPWFLTLLIASGLLLLASIATAFINIARKAPDILTSFTSLLRYNQYASLPHQPSLDDSVDIARRLGKTRVLFGNVKPDEDIGYAALSVTGHGAVVTKLERRKIYD</sequence>
<protein>
    <submittedName>
        <fullName evidence="3">Uncharacterized protein</fullName>
    </submittedName>
</protein>
<feature type="transmembrane region" description="Helical" evidence="2">
    <location>
        <begin position="584"/>
        <end position="608"/>
    </location>
</feature>